<dbReference type="InterPro" id="IPR050900">
    <property type="entry name" value="Transposase_IS3/IS150/IS904"/>
</dbReference>
<name>A0A6J4UCG5_9BACT</name>
<dbReference type="GO" id="GO:0003676">
    <property type="term" value="F:nucleic acid binding"/>
    <property type="evidence" value="ECO:0007669"/>
    <property type="project" value="InterPro"/>
</dbReference>
<dbReference type="InterPro" id="IPR036397">
    <property type="entry name" value="RNaseH_sf"/>
</dbReference>
<dbReference type="PANTHER" id="PTHR46889:SF4">
    <property type="entry name" value="TRANSPOSASE INSO FOR INSERTION SEQUENCE ELEMENT IS911B-RELATED"/>
    <property type="match status" value="1"/>
</dbReference>
<gene>
    <name evidence="2" type="ORF">AVDCRST_MAG88-447</name>
</gene>
<proteinExistence type="predicted"/>
<feature type="non-terminal residue" evidence="2">
    <location>
        <position position="1"/>
    </location>
</feature>
<dbReference type="PANTHER" id="PTHR46889">
    <property type="entry name" value="TRANSPOSASE INSF FOR INSERTION SEQUENCE IS3B-RELATED"/>
    <property type="match status" value="1"/>
</dbReference>
<dbReference type="InterPro" id="IPR012337">
    <property type="entry name" value="RNaseH-like_sf"/>
</dbReference>
<reference evidence="2" key="1">
    <citation type="submission" date="2020-02" db="EMBL/GenBank/DDBJ databases">
        <authorList>
            <person name="Meier V. D."/>
        </authorList>
    </citation>
    <scope>NUCLEOTIDE SEQUENCE</scope>
    <source>
        <strain evidence="2">AVDCRST_MAG88</strain>
    </source>
</reference>
<dbReference type="GO" id="GO:0015074">
    <property type="term" value="P:DNA integration"/>
    <property type="evidence" value="ECO:0007669"/>
    <property type="project" value="InterPro"/>
</dbReference>
<evidence type="ECO:0000259" key="1">
    <source>
        <dbReference type="Pfam" id="PF00665"/>
    </source>
</evidence>
<sequence>ADLRASGMRCGRRRVARLMRAAGLRGCGRRRSLRTTTPDRAAPPAPDRVERAFAPAQVGAPDRLWLADISYVATGEGWLYLAVVLDAFSRRVVGWAMDDLCWPKTPSASMPRVCPRLWSHA</sequence>
<organism evidence="2">
    <name type="scientific">uncultured Thermomicrobiales bacterium</name>
    <dbReference type="NCBI Taxonomy" id="1645740"/>
    <lineage>
        <taxon>Bacteria</taxon>
        <taxon>Pseudomonadati</taxon>
        <taxon>Thermomicrobiota</taxon>
        <taxon>Thermomicrobia</taxon>
        <taxon>Thermomicrobiales</taxon>
        <taxon>environmental samples</taxon>
    </lineage>
</organism>
<dbReference type="Gene3D" id="3.30.420.10">
    <property type="entry name" value="Ribonuclease H-like superfamily/Ribonuclease H"/>
    <property type="match status" value="1"/>
</dbReference>
<accession>A0A6J4UCG5</accession>
<dbReference type="Pfam" id="PF00665">
    <property type="entry name" value="rve"/>
    <property type="match status" value="1"/>
</dbReference>
<evidence type="ECO:0000313" key="2">
    <source>
        <dbReference type="EMBL" id="CAA9546359.1"/>
    </source>
</evidence>
<feature type="domain" description="Integrase catalytic" evidence="1">
    <location>
        <begin position="60"/>
        <end position="99"/>
    </location>
</feature>
<dbReference type="InterPro" id="IPR001584">
    <property type="entry name" value="Integrase_cat-core"/>
</dbReference>
<dbReference type="EMBL" id="CADCWM010000147">
    <property type="protein sequence ID" value="CAA9546359.1"/>
    <property type="molecule type" value="Genomic_DNA"/>
</dbReference>
<dbReference type="AlphaFoldDB" id="A0A6J4UCG5"/>
<dbReference type="SUPFAM" id="SSF53098">
    <property type="entry name" value="Ribonuclease H-like"/>
    <property type="match status" value="1"/>
</dbReference>
<protein>
    <submittedName>
        <fullName evidence="2">Mobile element protein</fullName>
    </submittedName>
</protein>